<reference evidence="1" key="1">
    <citation type="submission" date="2025-08" db="UniProtKB">
        <authorList>
            <consortium name="Ensembl"/>
        </authorList>
    </citation>
    <scope>IDENTIFICATION</scope>
</reference>
<reference evidence="1" key="2">
    <citation type="submission" date="2025-09" db="UniProtKB">
        <authorList>
            <consortium name="Ensembl"/>
        </authorList>
    </citation>
    <scope>IDENTIFICATION</scope>
</reference>
<evidence type="ECO:0000313" key="2">
    <source>
        <dbReference type="Proteomes" id="UP000694564"/>
    </source>
</evidence>
<dbReference type="GeneTree" id="ENSGT00960000188704"/>
<dbReference type="AlphaFoldDB" id="A0A8D2ASJ5"/>
<dbReference type="Proteomes" id="UP000694564">
    <property type="component" value="Chromosome 8"/>
</dbReference>
<keyword evidence="2" id="KW-1185">Reference proteome</keyword>
<sequence>MLHWCVFIQEHGSDAPSVLALPIPLPAAFPSSPLGPVYFLNVSPQSPSLLCLPLPADGVFGRCQKVPAVDTYRYAASPLALQHLRVTLQKLSRTGGQAGPLPCQQHERHFSCPAFDAHRHAG</sequence>
<name>A0A8D2ASJ5_SCIVU</name>
<proteinExistence type="predicted"/>
<organism evidence="1 2">
    <name type="scientific">Sciurus vulgaris</name>
    <name type="common">Eurasian red squirrel</name>
    <dbReference type="NCBI Taxonomy" id="55149"/>
    <lineage>
        <taxon>Eukaryota</taxon>
        <taxon>Metazoa</taxon>
        <taxon>Chordata</taxon>
        <taxon>Craniata</taxon>
        <taxon>Vertebrata</taxon>
        <taxon>Euteleostomi</taxon>
        <taxon>Mammalia</taxon>
        <taxon>Eutheria</taxon>
        <taxon>Euarchontoglires</taxon>
        <taxon>Glires</taxon>
        <taxon>Rodentia</taxon>
        <taxon>Sciuromorpha</taxon>
        <taxon>Sciuridae</taxon>
        <taxon>Sciurinae</taxon>
        <taxon>Sciurini</taxon>
        <taxon>Sciurus</taxon>
    </lineage>
</organism>
<evidence type="ECO:0000313" key="1">
    <source>
        <dbReference type="Ensembl" id="ENSSVLP00005006075.1"/>
    </source>
</evidence>
<dbReference type="OrthoDB" id="9880441at2759"/>
<protein>
    <submittedName>
        <fullName evidence="1">Uncharacterized protein</fullName>
    </submittedName>
</protein>
<dbReference type="Ensembl" id="ENSSVLT00005006765.1">
    <property type="protein sequence ID" value="ENSSVLP00005006075.1"/>
    <property type="gene ID" value="ENSSVLG00005004938.1"/>
</dbReference>
<accession>A0A8D2ASJ5</accession>